<dbReference type="EMBL" id="JBBXMP010000084">
    <property type="protein sequence ID" value="KAL0063286.1"/>
    <property type="molecule type" value="Genomic_DNA"/>
</dbReference>
<evidence type="ECO:0000256" key="1">
    <source>
        <dbReference type="SAM" id="MobiDB-lite"/>
    </source>
</evidence>
<proteinExistence type="predicted"/>
<feature type="compositionally biased region" description="Low complexity" evidence="1">
    <location>
        <begin position="219"/>
        <end position="229"/>
    </location>
</feature>
<evidence type="ECO:0000313" key="3">
    <source>
        <dbReference type="Proteomes" id="UP001437256"/>
    </source>
</evidence>
<feature type="compositionally biased region" description="Low complexity" evidence="1">
    <location>
        <begin position="68"/>
        <end position="85"/>
    </location>
</feature>
<dbReference type="Proteomes" id="UP001437256">
    <property type="component" value="Unassembled WGS sequence"/>
</dbReference>
<feature type="region of interest" description="Disordered" evidence="1">
    <location>
        <begin position="261"/>
        <end position="371"/>
    </location>
</feature>
<protein>
    <submittedName>
        <fullName evidence="2">Uncharacterized protein</fullName>
    </submittedName>
</protein>
<feature type="compositionally biased region" description="Polar residues" evidence="1">
    <location>
        <begin position="319"/>
        <end position="330"/>
    </location>
</feature>
<organism evidence="2 3">
    <name type="scientific">Marasmius tenuissimus</name>
    <dbReference type="NCBI Taxonomy" id="585030"/>
    <lineage>
        <taxon>Eukaryota</taxon>
        <taxon>Fungi</taxon>
        <taxon>Dikarya</taxon>
        <taxon>Basidiomycota</taxon>
        <taxon>Agaricomycotina</taxon>
        <taxon>Agaricomycetes</taxon>
        <taxon>Agaricomycetidae</taxon>
        <taxon>Agaricales</taxon>
        <taxon>Marasmiineae</taxon>
        <taxon>Marasmiaceae</taxon>
        <taxon>Marasmius</taxon>
    </lineage>
</organism>
<sequence>MSSNGPMGQNEEIRARSPPAEKPGTPASDFSGLRLSIDRPYATTSRIYPRKGSLPIPETTPETPRAIHSAPTSAGPPSASTSSPVSPHPPENKSKFRSIMRRISTGGLRDRYQQPSPQDPLKSTVAEQGSGPPPVPALPQGVVPTPRAGDTTNPFPGTPRHRSRTNSDHSRRRPSPGGPPVLPPMIPTKVNLSSRPGSRRPSTATRSSSPDRFFGLNQSARSSESSLGSEFPAFPGAMAVSSVSRNILSPSELKAMHREIDMEAGTPERSLPLPLSQRRHQGYSNDDNHTRSESPFIPEFTTSGAVNTFGRRPRIGERPSTSTETMSMTRPSILAAATTSPTPPSRPSRSPRRPSATESPSPSPVHGQYAPIYARYVKNDAGQ</sequence>
<feature type="compositionally biased region" description="Low complexity" evidence="1">
    <location>
        <begin position="193"/>
        <end position="212"/>
    </location>
</feature>
<comment type="caution">
    <text evidence="2">The sequence shown here is derived from an EMBL/GenBank/DDBJ whole genome shotgun (WGS) entry which is preliminary data.</text>
</comment>
<feature type="compositionally biased region" description="Pro residues" evidence="1">
    <location>
        <begin position="176"/>
        <end position="186"/>
    </location>
</feature>
<reference evidence="2 3" key="1">
    <citation type="submission" date="2024-05" db="EMBL/GenBank/DDBJ databases">
        <title>A draft genome resource for the thread blight pathogen Marasmius tenuissimus strain MS-2.</title>
        <authorList>
            <person name="Yulfo-Soto G.E."/>
            <person name="Baruah I.K."/>
            <person name="Amoako-Attah I."/>
            <person name="Bukari Y."/>
            <person name="Meinhardt L.W."/>
            <person name="Bailey B.A."/>
            <person name="Cohen S.P."/>
        </authorList>
    </citation>
    <scope>NUCLEOTIDE SEQUENCE [LARGE SCALE GENOMIC DNA]</scope>
    <source>
        <strain evidence="2 3">MS-2</strain>
    </source>
</reference>
<keyword evidence="3" id="KW-1185">Reference proteome</keyword>
<feature type="region of interest" description="Disordered" evidence="1">
    <location>
        <begin position="1"/>
        <end position="234"/>
    </location>
</feature>
<gene>
    <name evidence="2" type="ORF">AAF712_009781</name>
</gene>
<evidence type="ECO:0000313" key="2">
    <source>
        <dbReference type="EMBL" id="KAL0063286.1"/>
    </source>
</evidence>
<name>A0ABR2ZQE3_9AGAR</name>
<feature type="compositionally biased region" description="Basic residues" evidence="1">
    <location>
        <begin position="159"/>
        <end position="174"/>
    </location>
</feature>
<accession>A0ABR2ZQE3</accession>